<reference evidence="4" key="1">
    <citation type="submission" date="2019-11" db="UniProtKB">
        <authorList>
            <consortium name="WormBaseParasite"/>
        </authorList>
    </citation>
    <scope>IDENTIFICATION</scope>
    <source>
        <strain evidence="4">Puerto Rican</strain>
    </source>
</reference>
<dbReference type="WBParaSite" id="Smp_187800.2">
    <property type="protein sequence ID" value="Smp_187800.2"/>
    <property type="gene ID" value="Smp_187800"/>
</dbReference>
<protein>
    <submittedName>
        <fullName evidence="4">Uncharacterized protein</fullName>
    </submittedName>
</protein>
<evidence type="ECO:0000256" key="1">
    <source>
        <dbReference type="SAM" id="MobiDB-lite"/>
    </source>
</evidence>
<feature type="signal peptide" evidence="3">
    <location>
        <begin position="1"/>
        <end position="30"/>
    </location>
</feature>
<organism evidence="4">
    <name type="scientific">Schistosoma mansoni</name>
    <name type="common">Blood fluke</name>
    <dbReference type="NCBI Taxonomy" id="6183"/>
    <lineage>
        <taxon>Eukaryota</taxon>
        <taxon>Metazoa</taxon>
        <taxon>Spiralia</taxon>
        <taxon>Lophotrochozoa</taxon>
        <taxon>Platyhelminthes</taxon>
        <taxon>Trematoda</taxon>
        <taxon>Digenea</taxon>
        <taxon>Strigeidida</taxon>
        <taxon>Schistosomatoidea</taxon>
        <taxon>Schistosomatidae</taxon>
        <taxon>Schistosoma</taxon>
    </lineage>
</organism>
<sequence length="2064" mass="237718">MYTERSTKSVLSKTLLILIWLHEQGQFVFGFKRSINYDMFGIKNGEIMKSSMICINQNIYGCSRNSDLRFNDSILFQDNKSTHDCDLFSMDMNQDLSHGVKECIDIFINNMNSTGNTKQYQIRLKNQEAVKLLVSENVIFENLLTISDIFQSSLINETASVLKFHSIRNSGIHVNVELSELNLYPIYEDINYDGVNDVILNASPGTYAFRLKQPLLQIANQFCRYPLPSRYLLSLKAFRRRQTYGYKRSCREPTQTSTILCQTDEHLNYHGDEKQKTYFYERSLNDQCGRNLAAILSDEPNSFYCTRDTPLINEIFGEYVNEQIVQSHTSSCDTYEKLCSKCFNRMTENSKCNSKYMNMNEFSEIGVNHDEGERNVTDVQCCGISCYNTPVCLSYYSSMCQSNKTKTITLEDKVCMDGNTFQISITPEFDFHNGTFMCHLKQTNYSRGFRLKFSIDLSELFKQKISDNYVNSRTIISVESQHNFGAYEKYKLNINALNVEILVDEPNKSIFRSFKEVILLGRKVKKYNAYEFVVHKPPSTTEIKSIQSSVEHVLHTDSAFTTIQSNKPHAFSSINWKHKGCDLDIFQNTKVTKALSEFLSKGYPVDIYPASNVKTNTPRSMSGKEDNVYSNILHRFRLNDKHANLPRANIKLSGSFSRVVLRKLLVINESGNHSVLRSIFCNNENFPANFKLHTITEGKSLGQFRITRKVIEASVKFATNSLGQEILHIFVTGYVTGTPAYINFKLIWPANSLILSNHDVVVLNSQTKDYFRPNKKIESFQLTYQIDINSINEIPFKTLFSSSFQPTLIFDLIIQECDANVGLRIYTPLFSNRKKDKMLQGGVVKGSIVSIHSNKSTVEESSHWVMFSPLLFITIGISLLYFLVLIIFVYIKHCIISNKGYPISVEYQKQISNNHYGNDLQYHQLLLHPFPIKLNNRTLYYTTSRKGGDYIQTFPPTRQTLYHPTIVAKHPYHHYGNESQSPYRKFSSNSTWLNHNTWNTNNSQIKRIFLFTHLAFRVFYTFLFTFSVAVSLIFSLQPSGRISTVDNILQWPKINRESIEFNSLYNSMHRPSQISVLTTSSLPMHETEIDQIHLVGPILRLQAEVHWIEEFTEQELKRQLDYVERMKLACQHAMTVELTDALREGRHLVNTRLEKWQFNSSSQNTDTLNDNTLRSVNELANIHFNRQRTLFDHLYEQMSQKLNFRDSESYKIYANMLNSVFHSGWLQYVKRMLNTSDNLERNPRHFSNHKVHTETKLNFHDSMRRYYEFGQQRSGIKAPYVALMNYMNFYQADAVHLLPMQLLENLKKVFSSPNHYRSLFHLSPEASSHPMNSESTFKANHQVNSFKTLQSQKTQQERVFLTTNDLEEYTDGTISSVSDKSTQDFFNEQNTLVSENFIQYIKHNSQQNVQSHSNYPNKHPMLPVMTLTHIRLSLLILDCFIIAYRFFHTYEILKAFWTGQTLFVDASSWLERQTHTTVDNERDNGNFHEASKTTVEPFDSHSCRRFSEKGKYLESNLSDFNETPNNRFSRIALFHCLPQHQNLYECRHEKQALYQPSMYSSGIPRNSQSSETTSSSILSNQVTDSQSKNKSKQSFHLNSLCDHSATNPCEALPDRSLIPIGPPLCLPPSSSFSIEQNTGCILGIRSACCRKSHYISSVIGFTVIVLLFGLVLVQMYKPHVATPKKISPPTSTYSKQSSSQVLANKIPYLSTPIGFFLPYYELLIRDHSNRLNEDWLEWTKRNELAMRGRVLNYLSRFKHELNYLDQQMDTENSVVQSLLSQVESSSPIIKSEKSHNKPTNYPTSPIFNSEFLFRQQICHFLPVTSVPLNEENISLNKEGTITSLHKKIRPNNIKRIIWTSAISTFVDFDWNSEEQANNLFITAIIVGIVMISCIGIVDIGGKILKISYINPTVSMFDIKKWKSHSKASSNTEEPMDYVRNIENIILISPQPAPIIPWPTKRLLNMNSQLNPINRQKLSPESSVSVIKEPENQLPLTAFYLDSNLVLTPNNTTPIINNKTVQLDDISHSVPVFIAHSPSSTPVIALKTDSWASTNQLSGIFFEKT</sequence>
<feature type="region of interest" description="Disordered" evidence="1">
    <location>
        <begin position="1558"/>
        <end position="1589"/>
    </location>
</feature>
<accession>A0A5K4EXG0</accession>
<keyword evidence="3" id="KW-0732">Signal</keyword>
<feature type="chain" id="PRO_5024405556" evidence="3">
    <location>
        <begin position="31"/>
        <end position="2064"/>
    </location>
</feature>
<keyword evidence="2" id="KW-0812">Transmembrane</keyword>
<feature type="transmembrane region" description="Helical" evidence="2">
    <location>
        <begin position="1878"/>
        <end position="1897"/>
    </location>
</feature>
<feature type="compositionally biased region" description="Low complexity" evidence="1">
    <location>
        <begin position="1566"/>
        <end position="1581"/>
    </location>
</feature>
<proteinExistence type="predicted"/>
<feature type="transmembrane region" description="Helical" evidence="2">
    <location>
        <begin position="864"/>
        <end position="891"/>
    </location>
</feature>
<feature type="transmembrane region" description="Helical" evidence="2">
    <location>
        <begin position="1654"/>
        <end position="1676"/>
    </location>
</feature>
<evidence type="ECO:0000313" key="4">
    <source>
        <dbReference type="WBParaSite" id="Smp_187800.2"/>
    </source>
</evidence>
<keyword evidence="2" id="KW-0472">Membrane</keyword>
<evidence type="ECO:0000256" key="3">
    <source>
        <dbReference type="SAM" id="SignalP"/>
    </source>
</evidence>
<dbReference type="InParanoid" id="A0A5K4EXG0"/>
<keyword evidence="2" id="KW-1133">Transmembrane helix</keyword>
<name>A0A5K4EXG0_SCHMA</name>
<evidence type="ECO:0000256" key="2">
    <source>
        <dbReference type="SAM" id="Phobius"/>
    </source>
</evidence>
<feature type="transmembrane region" description="Helical" evidence="2">
    <location>
        <begin position="1014"/>
        <end position="1036"/>
    </location>
</feature>